<dbReference type="InterPro" id="IPR005801">
    <property type="entry name" value="ADC_synthase"/>
</dbReference>
<dbReference type="InterPro" id="IPR015890">
    <property type="entry name" value="Chorismate_C"/>
</dbReference>
<dbReference type="Pfam" id="PF00425">
    <property type="entry name" value="Chorismate_bind"/>
    <property type="match status" value="1"/>
</dbReference>
<dbReference type="EC" id="4.1.3.27" evidence="1"/>
<dbReference type="EMBL" id="JF417969">
    <property type="protein sequence ID" value="AFB35626.1"/>
    <property type="molecule type" value="Genomic_DNA"/>
</dbReference>
<proteinExistence type="predicted"/>
<evidence type="ECO:0000256" key="4">
    <source>
        <dbReference type="ARBA" id="ARBA00047683"/>
    </source>
</evidence>
<accession>H6ACY4</accession>
<feature type="region of interest" description="Disordered" evidence="5">
    <location>
        <begin position="1"/>
        <end position="20"/>
    </location>
</feature>
<evidence type="ECO:0000256" key="5">
    <source>
        <dbReference type="SAM" id="MobiDB-lite"/>
    </source>
</evidence>
<dbReference type="Gene3D" id="3.40.50.880">
    <property type="match status" value="1"/>
</dbReference>
<dbReference type="InterPro" id="IPR029062">
    <property type="entry name" value="Class_I_gatase-like"/>
</dbReference>
<sequence length="642" mass="69443">MTARDPAGSLLDRLTGGTPPPSFALLHRPRASGAGHIDLLAGDVSEVGSTADIPLPPEGGRDRHEVLALLPFRQIAERGYEHNDDGEPLLVMKVGEQAVARTDEVLARLPDLPIEVRDGGFDIDDEEYAATVRRILTDEIGTGAGANFVIKRAFTARLANWSAQTALTLFGRLLRHTSGAHWTFLIRVGGRTFIGASPERHLTLDGGTAVMNPISGTYRYPPSGPTLKGALEFLGDRKEANELYMVVDEELKMMCRVCDGGARVVGPRLREMPHLAHTEYFIEGEVTRDIREVVRETLFAPTVTGSPLESACRVIAKYENEGRGYYAGVVALLGRDAGGLRRLDSAILIRTADIDRTGRLRLGVGSTLVRDSDPRAEAEETRAKASGLLAALYADPGTGADPARPAVGVPRLGDLPEVADALAARNVPMADFWRQPPAARRGGSSRLAGRRALLIDAEDTFTAMGAAMMSELGLDVSVHRFDEEYRFEGHDLVVVGPGPGDPRDTSHPKNAHLRAVTRRLLGTDIPFLSICLGHQALSGVLGLELVRKEVPNQGVQREIDFFGRREAVYFYNTFAAVSPQDSFPGPPTRPGPVEVCRDPVDHEVHGMRGQGFASVQFHPASVMSRDGAAILSRMITNLLPTP</sequence>
<evidence type="ECO:0000313" key="8">
    <source>
        <dbReference type="EMBL" id="AFB35626.1"/>
    </source>
</evidence>
<dbReference type="SUPFAM" id="SSF52317">
    <property type="entry name" value="Class I glutamine amidotransferase-like"/>
    <property type="match status" value="1"/>
</dbReference>
<keyword evidence="3" id="KW-0456">Lyase</keyword>
<dbReference type="PANTHER" id="PTHR11236">
    <property type="entry name" value="AMINOBENZOATE/ANTHRANILATE SYNTHASE"/>
    <property type="match status" value="1"/>
</dbReference>
<dbReference type="InterPro" id="IPR006221">
    <property type="entry name" value="TrpG/PapA_dom"/>
</dbReference>
<dbReference type="CDD" id="cd01743">
    <property type="entry name" value="GATase1_Anthranilate_Synthase"/>
    <property type="match status" value="1"/>
</dbReference>
<evidence type="ECO:0000256" key="2">
    <source>
        <dbReference type="ARBA" id="ARBA00022962"/>
    </source>
</evidence>
<dbReference type="Pfam" id="PF00117">
    <property type="entry name" value="GATase"/>
    <property type="match status" value="1"/>
</dbReference>
<geneLocation type="plasmid" evidence="8">
    <name>unnamed</name>
</geneLocation>
<feature type="domain" description="Chorismate-utilising enzyme C-terminal" evidence="7">
    <location>
        <begin position="125"/>
        <end position="384"/>
    </location>
</feature>
<dbReference type="InterPro" id="IPR017926">
    <property type="entry name" value="GATASE"/>
</dbReference>
<evidence type="ECO:0000259" key="6">
    <source>
        <dbReference type="Pfam" id="PF00117"/>
    </source>
</evidence>
<dbReference type="PRINTS" id="PR00097">
    <property type="entry name" value="ANTSNTHASEII"/>
</dbReference>
<protein>
    <recommendedName>
        <fullName evidence="1">anthranilate synthase</fullName>
        <ecNumber evidence="1">4.1.3.27</ecNumber>
    </recommendedName>
</protein>
<dbReference type="SUPFAM" id="SSF56322">
    <property type="entry name" value="ADC synthase"/>
    <property type="match status" value="1"/>
</dbReference>
<dbReference type="GO" id="GO:0004049">
    <property type="term" value="F:anthranilate synthase activity"/>
    <property type="evidence" value="ECO:0007669"/>
    <property type="project" value="UniProtKB-EC"/>
</dbReference>
<comment type="catalytic activity">
    <reaction evidence="4">
        <text>chorismate + L-glutamine = anthranilate + pyruvate + L-glutamate + H(+)</text>
        <dbReference type="Rhea" id="RHEA:21732"/>
        <dbReference type="ChEBI" id="CHEBI:15361"/>
        <dbReference type="ChEBI" id="CHEBI:15378"/>
        <dbReference type="ChEBI" id="CHEBI:16567"/>
        <dbReference type="ChEBI" id="CHEBI:29748"/>
        <dbReference type="ChEBI" id="CHEBI:29985"/>
        <dbReference type="ChEBI" id="CHEBI:58359"/>
        <dbReference type="EC" id="4.1.3.27"/>
    </reaction>
</comment>
<dbReference type="PRINTS" id="PR00096">
    <property type="entry name" value="GATASE"/>
</dbReference>
<gene>
    <name evidence="8" type="primary">esmA5</name>
</gene>
<dbReference type="PANTHER" id="PTHR11236:SF49">
    <property type="entry name" value="ANTHRANILATE SYNTHASE COMPONENT 1"/>
    <property type="match status" value="1"/>
</dbReference>
<evidence type="ECO:0000259" key="7">
    <source>
        <dbReference type="Pfam" id="PF00425"/>
    </source>
</evidence>
<reference evidence="8" key="1">
    <citation type="submission" date="2011-02" db="EMBL/GenBank/DDBJ databases">
        <title>Insights into a plasmid-borne gene cluster for the biosynthesis of saphenamycin and esmeraldins.</title>
        <authorList>
            <person name="Rui Z."/>
            <person name="Ye M."/>
            <person name="Wang S."/>
            <person name="Fujikawa K."/>
            <person name="Akerele B."/>
            <person name="Aung M."/>
            <person name="Floss H.G."/>
            <person name="Yu T.-W."/>
        </authorList>
    </citation>
    <scope>NUCLEOTIDE SEQUENCE</scope>
    <source>
        <strain evidence="8">Tu 2706</strain>
        <plasmid evidence="8">unnamed</plasmid>
    </source>
</reference>
<dbReference type="PROSITE" id="PS51273">
    <property type="entry name" value="GATASE_TYPE_1"/>
    <property type="match status" value="1"/>
</dbReference>
<dbReference type="InterPro" id="IPR019999">
    <property type="entry name" value="Anth_synth_I-like"/>
</dbReference>
<keyword evidence="2" id="KW-0315">Glutamine amidotransferase</keyword>
<feature type="domain" description="Glutamine amidotransferase" evidence="6">
    <location>
        <begin position="453"/>
        <end position="634"/>
    </location>
</feature>
<evidence type="ECO:0000256" key="3">
    <source>
        <dbReference type="ARBA" id="ARBA00023239"/>
    </source>
</evidence>
<keyword evidence="8" id="KW-0614">Plasmid</keyword>
<dbReference type="Gene3D" id="3.60.120.10">
    <property type="entry name" value="Anthranilate synthase"/>
    <property type="match status" value="1"/>
</dbReference>
<evidence type="ECO:0000256" key="1">
    <source>
        <dbReference type="ARBA" id="ARBA00012266"/>
    </source>
</evidence>
<name>H6ACY4_STRAT</name>
<organism evidence="8">
    <name type="scientific">Streptomyces antibioticus</name>
    <dbReference type="NCBI Taxonomy" id="1890"/>
    <lineage>
        <taxon>Bacteria</taxon>
        <taxon>Bacillati</taxon>
        <taxon>Actinomycetota</taxon>
        <taxon>Actinomycetes</taxon>
        <taxon>Kitasatosporales</taxon>
        <taxon>Streptomycetaceae</taxon>
        <taxon>Streptomyces</taxon>
    </lineage>
</organism>
<dbReference type="AlphaFoldDB" id="H6ACY4"/>
<dbReference type="GO" id="GO:0000162">
    <property type="term" value="P:L-tryptophan biosynthetic process"/>
    <property type="evidence" value="ECO:0007669"/>
    <property type="project" value="TreeGrafter"/>
</dbReference>